<dbReference type="EMBL" id="CP019937">
    <property type="protein sequence ID" value="ARO13907.1"/>
    <property type="molecule type" value="Genomic_DNA"/>
</dbReference>
<keyword evidence="1" id="KW-0949">S-adenosyl-L-methionine</keyword>
<reference evidence="2 3" key="1">
    <citation type="submission" date="2017-02" db="EMBL/GenBank/DDBJ databases">
        <title>Ketogulonicigenium robustum SPU B003 Genome sequencing and assembly.</title>
        <authorList>
            <person name="Li Y."/>
            <person name="Liu L."/>
            <person name="Wang C."/>
            <person name="Zhang M."/>
            <person name="Zhang T."/>
            <person name="Zhang Y."/>
        </authorList>
    </citation>
    <scope>NUCLEOTIDE SEQUENCE [LARGE SCALE GENOMIC DNA]</scope>
    <source>
        <strain evidence="2 3">SPU_B003</strain>
    </source>
</reference>
<dbReference type="Pfam" id="PF04378">
    <property type="entry name" value="RsmJ"/>
    <property type="match status" value="1"/>
</dbReference>
<feature type="binding site" evidence="1">
    <location>
        <position position="160"/>
    </location>
    <ligand>
        <name>S-adenosyl-L-methionine</name>
        <dbReference type="ChEBI" id="CHEBI:59789"/>
    </ligand>
</feature>
<dbReference type="PANTHER" id="PTHR37426:SF1">
    <property type="entry name" value="RIBOSOMAL RNA LARGE SUBUNIT METHYLTRANSFERASE J"/>
    <property type="match status" value="1"/>
</dbReference>
<dbReference type="GO" id="GO:0003723">
    <property type="term" value="F:RNA binding"/>
    <property type="evidence" value="ECO:0007669"/>
    <property type="project" value="UniProtKB-UniRule"/>
</dbReference>
<comment type="subunit">
    <text evidence="1">Monomer.</text>
</comment>
<feature type="binding site" evidence="1">
    <location>
        <position position="97"/>
    </location>
    <ligand>
        <name>S-adenosyl-L-methionine</name>
        <dbReference type="ChEBI" id="CHEBI:59789"/>
    </ligand>
</feature>
<dbReference type="PANTHER" id="PTHR37426">
    <property type="entry name" value="RIBOSOMAL RNA LARGE SUBUNIT METHYLTRANSFERASE J"/>
    <property type="match status" value="1"/>
</dbReference>
<evidence type="ECO:0000256" key="1">
    <source>
        <dbReference type="HAMAP-Rule" id="MF_00934"/>
    </source>
</evidence>
<feature type="binding site" evidence="1">
    <location>
        <position position="19"/>
    </location>
    <ligand>
        <name>S-adenosyl-L-methionine</name>
        <dbReference type="ChEBI" id="CHEBI:59789"/>
    </ligand>
</feature>
<dbReference type="SUPFAM" id="SSF53335">
    <property type="entry name" value="S-adenosyl-L-methionine-dependent methyltransferases"/>
    <property type="match status" value="1"/>
</dbReference>
<gene>
    <name evidence="1 2" type="primary">rlmJ</name>
    <name evidence="2" type="ORF">BVG79_00555</name>
</gene>
<dbReference type="GO" id="GO:0005829">
    <property type="term" value="C:cytosol"/>
    <property type="evidence" value="ECO:0007669"/>
    <property type="project" value="TreeGrafter"/>
</dbReference>
<comment type="function">
    <text evidence="1">Specifically methylates the adenine in position 2030 of 23S rRNA.</text>
</comment>
<feature type="active site" description="Proton acceptor" evidence="1">
    <location>
        <position position="160"/>
    </location>
</feature>
<evidence type="ECO:0000313" key="2">
    <source>
        <dbReference type="EMBL" id="ARO13907.1"/>
    </source>
</evidence>
<name>A0A1W6NY14_9RHOB</name>
<dbReference type="InterPro" id="IPR029063">
    <property type="entry name" value="SAM-dependent_MTases_sf"/>
</dbReference>
<comment type="catalytic activity">
    <reaction evidence="1">
        <text>adenosine(2030) in 23S rRNA + S-adenosyl-L-methionine = N(6)-methyladenosine(2030) in 23S rRNA + S-adenosyl-L-homocysteine + H(+)</text>
        <dbReference type="Rhea" id="RHEA:43736"/>
        <dbReference type="Rhea" id="RHEA-COMP:10668"/>
        <dbReference type="Rhea" id="RHEA-COMP:10669"/>
        <dbReference type="ChEBI" id="CHEBI:15378"/>
        <dbReference type="ChEBI" id="CHEBI:57856"/>
        <dbReference type="ChEBI" id="CHEBI:59789"/>
        <dbReference type="ChEBI" id="CHEBI:74411"/>
        <dbReference type="ChEBI" id="CHEBI:74449"/>
        <dbReference type="EC" id="2.1.1.266"/>
    </reaction>
</comment>
<feature type="binding site" evidence="1">
    <location>
        <position position="115"/>
    </location>
    <ligand>
        <name>S-adenosyl-L-methionine</name>
        <dbReference type="ChEBI" id="CHEBI:59789"/>
    </ligand>
</feature>
<proteinExistence type="inferred from homology"/>
<sequence length="258" mass="28526">MLSYQHIYHAGNLADVQKHAALAVALDYLTQKNKPLTYMESHAGRGLYLLDAPEALKTGEAAQGIDKVAHWFAPDHPYARAIAATRRDHGPRAYPGSPLIAAQILRDLDTLHLADLHPRENVALQNAISPFGARIHQMDGLEMALSLTPPDPRRGLLLIDPSYELRSDYAAIPGKIAAIARKWPVGIIMLWYPILTDGPHTPMLDALVRDFPDATRHEVHFPPARDGHRMVGSGLFIINTPFGLQPELDRLGALYKTL</sequence>
<protein>
    <recommendedName>
        <fullName evidence="1">Ribosomal RNA large subunit methyltransferase J</fullName>
        <ecNumber evidence="1">2.1.1.266</ecNumber>
    </recommendedName>
    <alternativeName>
        <fullName evidence="1">23S rRNA (adenine(2030)-N6)-methyltransferase</fullName>
    </alternativeName>
    <alternativeName>
        <fullName evidence="1">23S rRNA m6A2030 methyltransferase</fullName>
    </alternativeName>
</protein>
<dbReference type="HAMAP" id="MF_00934">
    <property type="entry name" value="23SrRNA_methyltr_J"/>
    <property type="match status" value="1"/>
</dbReference>
<keyword evidence="1" id="KW-0698">rRNA processing</keyword>
<evidence type="ECO:0000313" key="3">
    <source>
        <dbReference type="Proteomes" id="UP000242447"/>
    </source>
</evidence>
<dbReference type="Gene3D" id="3.40.50.150">
    <property type="entry name" value="Vaccinia Virus protein VP39"/>
    <property type="match status" value="1"/>
</dbReference>
<dbReference type="KEGG" id="kro:BVG79_00555"/>
<dbReference type="STRING" id="92947.BVG79_00555"/>
<dbReference type="InterPro" id="IPR007473">
    <property type="entry name" value="RlmJ"/>
</dbReference>
<feature type="site" description="Interaction with substrate rRNA" evidence="1">
    <location>
        <position position="4"/>
    </location>
</feature>
<feature type="binding site" evidence="1">
    <location>
        <begin position="139"/>
        <end position="140"/>
    </location>
    <ligand>
        <name>S-adenosyl-L-methionine</name>
        <dbReference type="ChEBI" id="CHEBI:59789"/>
    </ligand>
</feature>
<dbReference type="OrthoDB" id="9791274at2"/>
<organism evidence="2 3">
    <name type="scientific">Ketogulonicigenium robustum</name>
    <dbReference type="NCBI Taxonomy" id="92947"/>
    <lineage>
        <taxon>Bacteria</taxon>
        <taxon>Pseudomonadati</taxon>
        <taxon>Pseudomonadota</taxon>
        <taxon>Alphaproteobacteria</taxon>
        <taxon>Rhodobacterales</taxon>
        <taxon>Roseobacteraceae</taxon>
        <taxon>Ketogulonicigenium</taxon>
    </lineage>
</organism>
<accession>A0A1W6NY14</accession>
<keyword evidence="1 2" id="KW-0808">Transferase</keyword>
<keyword evidence="1" id="KW-0694">RNA-binding</keyword>
<comment type="similarity">
    <text evidence="1">Belongs to the RlmJ family.</text>
</comment>
<dbReference type="AlphaFoldDB" id="A0A1W6NY14"/>
<dbReference type="RefSeq" id="WP_085785539.1">
    <property type="nucleotide sequence ID" value="NZ_CP019937.1"/>
</dbReference>
<keyword evidence="3" id="KW-1185">Reference proteome</keyword>
<dbReference type="GO" id="GO:0036307">
    <property type="term" value="F:23S rRNA (adenine(2030)-N(6))-methyltransferase activity"/>
    <property type="evidence" value="ECO:0007669"/>
    <property type="project" value="UniProtKB-UniRule"/>
</dbReference>
<dbReference type="EC" id="2.1.1.266" evidence="1"/>
<dbReference type="Proteomes" id="UP000242447">
    <property type="component" value="Chromosome"/>
</dbReference>
<keyword evidence="1 2" id="KW-0489">Methyltransferase</keyword>
<feature type="binding site" evidence="1">
    <location>
        <position position="42"/>
    </location>
    <ligand>
        <name>S-adenosyl-L-methionine</name>
        <dbReference type="ChEBI" id="CHEBI:59789"/>
    </ligand>
</feature>
<dbReference type="GO" id="GO:0070475">
    <property type="term" value="P:rRNA base methylation"/>
    <property type="evidence" value="ECO:0007669"/>
    <property type="project" value="UniProtKB-UniRule"/>
</dbReference>